<evidence type="ECO:0008006" key="4">
    <source>
        <dbReference type="Google" id="ProtNLM"/>
    </source>
</evidence>
<dbReference type="STRING" id="35722.A0A0B7N8I2"/>
<proteinExistence type="predicted"/>
<dbReference type="Proteomes" id="UP000054107">
    <property type="component" value="Unassembled WGS sequence"/>
</dbReference>
<dbReference type="PANTHER" id="PTHR40050">
    <property type="entry name" value="INNER SPORE COAT PROTEIN H"/>
    <property type="match status" value="1"/>
</dbReference>
<reference evidence="2 3" key="1">
    <citation type="submission" date="2014-09" db="EMBL/GenBank/DDBJ databases">
        <authorList>
            <person name="Ellenberger Sabrina"/>
        </authorList>
    </citation>
    <scope>NUCLEOTIDE SEQUENCE [LARGE SCALE GENOMIC DNA]</scope>
    <source>
        <strain evidence="2 3">CBS 412.66</strain>
    </source>
</reference>
<evidence type="ECO:0000313" key="3">
    <source>
        <dbReference type="Proteomes" id="UP000054107"/>
    </source>
</evidence>
<keyword evidence="3" id="KW-1185">Reference proteome</keyword>
<feature type="signal peptide" evidence="1">
    <location>
        <begin position="1"/>
        <end position="19"/>
    </location>
</feature>
<gene>
    <name evidence="2" type="primary">PARPA_08930.1 scaffold 35302</name>
</gene>
<name>A0A0B7N8I2_9FUNG</name>
<evidence type="ECO:0000313" key="2">
    <source>
        <dbReference type="EMBL" id="CEP14745.1"/>
    </source>
</evidence>
<accession>A0A0B7N8I2</accession>
<dbReference type="AlphaFoldDB" id="A0A0B7N8I2"/>
<dbReference type="InterPro" id="IPR014867">
    <property type="entry name" value="Spore_coat_CotH_CotH2/3/7"/>
</dbReference>
<dbReference type="OrthoDB" id="10267127at2759"/>
<organism evidence="2 3">
    <name type="scientific">Parasitella parasitica</name>
    <dbReference type="NCBI Taxonomy" id="35722"/>
    <lineage>
        <taxon>Eukaryota</taxon>
        <taxon>Fungi</taxon>
        <taxon>Fungi incertae sedis</taxon>
        <taxon>Mucoromycota</taxon>
        <taxon>Mucoromycotina</taxon>
        <taxon>Mucoromycetes</taxon>
        <taxon>Mucorales</taxon>
        <taxon>Mucorineae</taxon>
        <taxon>Mucoraceae</taxon>
        <taxon>Parasitella</taxon>
    </lineage>
</organism>
<dbReference type="PANTHER" id="PTHR40050:SF1">
    <property type="entry name" value="INNER SPORE COAT PROTEIN H"/>
    <property type="match status" value="1"/>
</dbReference>
<feature type="chain" id="PRO_5002121215" description="Coth-domain-containing protein" evidence="1">
    <location>
        <begin position="20"/>
        <end position="602"/>
    </location>
</feature>
<dbReference type="Pfam" id="PF08757">
    <property type="entry name" value="CotH"/>
    <property type="match status" value="1"/>
</dbReference>
<evidence type="ECO:0000256" key="1">
    <source>
        <dbReference type="SAM" id="SignalP"/>
    </source>
</evidence>
<dbReference type="EMBL" id="LN731702">
    <property type="protein sequence ID" value="CEP14745.1"/>
    <property type="molecule type" value="Genomic_DNA"/>
</dbReference>
<sequence length="602" mass="66671">MVSTKVLSIFLSLFALASAQLQNSSAINYSVINLLNETHSMGVSIDNVTYPLVRSENVTILHTGQAPVATSGYRYVKITNENNNTEIEPFLRPPSQNDTVNEFFKRSWNHKQLSQLPAMFSPLPAIKRISSQLHRDGEVPTIHLTGNQTLIDIMHNSSGSEDIDVPTNMTYVSLNDTLSYEGVTLSLAGRSSRWMPKLSYNIKLSKKDRLYDYRRVKLRALDTDPSYIRESMAYDIIKSSGLVSSEFSYVRVFLNDREIGLFGLIDTFHNPWLANVFDDGNSKYKNGYLYQAVFSTANSSAVNHTSDLSYYDNITAYKDGQYEIKVEAAKGKKDNFKPLMDFTKFISTAPTNSSGAVAAWKKELDTDSFLRTMALEVLLGFSDGYNSMADNYYLYQIPKAGNFFYIPSDMDLTMGSTIFKLADMWSGNYSTFPGMGSRPLMSKILEVPEFKQQYEQLLVNMSRSLTNPAVLNKRIDDVVDMITEDVAWDQSLPRVGANLISQMGSALNNNNGSSSNTSLDSAATDVVGDVIPANFDMDTIKDFANRMNVSIPLSVAVNGDTGHASLSGVKEWFQKSSENTLNFFGAAGNSSDATNATAAATA</sequence>
<keyword evidence="1" id="KW-0732">Signal</keyword>
<protein>
    <recommendedName>
        <fullName evidence="4">Coth-domain-containing protein</fullName>
    </recommendedName>
</protein>